<evidence type="ECO:0000256" key="5">
    <source>
        <dbReference type="ARBA" id="ARBA00023139"/>
    </source>
</evidence>
<reference evidence="9 10" key="1">
    <citation type="submission" date="2013-12" db="EMBL/GenBank/DDBJ databases">
        <title>Comparative genomics of relapsing fever spirochetes.</title>
        <authorList>
            <person name="Schwan T.G."/>
            <person name="Raffel S.J."/>
            <person name="Porcella S.F."/>
        </authorList>
    </citation>
    <scope>NUCLEOTIDE SEQUENCE [LARGE SCALE GENOMIC DNA]</scope>
    <source>
        <strain evidence="9 10">CR2A</strain>
    </source>
</reference>
<dbReference type="Proteomes" id="UP000019148">
    <property type="component" value="Unassembled WGS sequence"/>
</dbReference>
<dbReference type="RefSeq" id="WP_038368114.1">
    <property type="nucleotide sequence ID" value="NZ_AZIT01000063.1"/>
</dbReference>
<feature type="non-terminal residue" evidence="9">
    <location>
        <position position="1"/>
    </location>
</feature>
<keyword evidence="6 8" id="KW-0998">Cell outer membrane</keyword>
<accession>W6TG75</accession>
<organism evidence="9 10">
    <name type="scientific">Borrelia duttonii CR2A</name>
    <dbReference type="NCBI Taxonomy" id="1432657"/>
    <lineage>
        <taxon>Bacteria</taxon>
        <taxon>Pseudomonadati</taxon>
        <taxon>Spirochaetota</taxon>
        <taxon>Spirochaetia</taxon>
        <taxon>Spirochaetales</taxon>
        <taxon>Borreliaceae</taxon>
        <taxon>Borrelia</taxon>
    </lineage>
</organism>
<comment type="caution">
    <text evidence="9">The sequence shown here is derived from an EMBL/GenBank/DDBJ whole genome shotgun (WGS) entry which is preliminary data.</text>
</comment>
<evidence type="ECO:0000256" key="6">
    <source>
        <dbReference type="ARBA" id="ARBA00023237"/>
    </source>
</evidence>
<keyword evidence="7 8" id="KW-0449">Lipoprotein</keyword>
<evidence type="ECO:0000256" key="7">
    <source>
        <dbReference type="ARBA" id="ARBA00023288"/>
    </source>
</evidence>
<name>W6TG75_9SPIR</name>
<dbReference type="InterPro" id="IPR000680">
    <property type="entry name" value="Borrelia_lipo"/>
</dbReference>
<evidence type="ECO:0000256" key="1">
    <source>
        <dbReference type="ARBA" id="ARBA00003932"/>
    </source>
</evidence>
<dbReference type="Pfam" id="PF00921">
    <property type="entry name" value="Lipoprotein_2"/>
    <property type="match status" value="1"/>
</dbReference>
<dbReference type="SUPFAM" id="SSF74748">
    <property type="entry name" value="Variable surface antigen VlsE"/>
    <property type="match status" value="1"/>
</dbReference>
<gene>
    <name evidence="9" type="ORF">BDCR2A_01752</name>
</gene>
<evidence type="ECO:0000313" key="10">
    <source>
        <dbReference type="Proteomes" id="UP000019148"/>
    </source>
</evidence>
<keyword evidence="3" id="KW-0732">Signal</keyword>
<dbReference type="EMBL" id="AZIT01000063">
    <property type="protein sequence ID" value="ETZ17338.1"/>
    <property type="molecule type" value="Genomic_DNA"/>
</dbReference>
<sequence>KGGEGASGGDGRGLNEVISSARQVFLETFLSFSDLLKGAFGLTSDTTKEAVGKRLGKIGEAVNVAKSKLESLKITDNYNVIKTKADGIITKSINTLEKMVNGATKIRDATGSAVDKVANAGSAGDAVQADIESVKGLIAGINLICEAAKDVGTGSNGNANKAITDSKEIGNLFNQTANTNDSKALDGAGRAVSAASGSDILAAIEAVKDQNNVAGNIDAAKNAYDIAISNKSNGNATHVQTNASAIAAGLALRAMAKSGKLATHATNAPGEAVNAVLIGVVGKTVNEIVSTIRRTVDKCLKDINDCIKENSSSDLKST</sequence>
<dbReference type="PATRIC" id="fig|1432657.3.peg.1659"/>
<keyword evidence="4 8" id="KW-0472">Membrane</keyword>
<evidence type="ECO:0000256" key="2">
    <source>
        <dbReference type="ARBA" id="ARBA00004459"/>
    </source>
</evidence>
<evidence type="ECO:0000256" key="8">
    <source>
        <dbReference type="RuleBase" id="RU363105"/>
    </source>
</evidence>
<comment type="function">
    <text evidence="1 8">The Vlp and Vsp proteins are antigenically distinct proteins, only one vlp or vsp gene is transcriptionally active at any one time. Switching between these genes is a mechanism of host immune response evasion.</text>
</comment>
<keyword evidence="5 8" id="KW-0564">Palmitate</keyword>
<comment type="subcellular location">
    <subcellularLocation>
        <location evidence="2 8">Cell outer membrane</location>
        <topology evidence="2 8">Lipid-anchor</topology>
    </subcellularLocation>
</comment>
<protein>
    <recommendedName>
        <fullName evidence="8">Variable large protein</fullName>
    </recommendedName>
</protein>
<evidence type="ECO:0000256" key="4">
    <source>
        <dbReference type="ARBA" id="ARBA00023136"/>
    </source>
</evidence>
<evidence type="ECO:0000256" key="3">
    <source>
        <dbReference type="ARBA" id="ARBA00022729"/>
    </source>
</evidence>
<dbReference type="GO" id="GO:0009279">
    <property type="term" value="C:cell outer membrane"/>
    <property type="evidence" value="ECO:0007669"/>
    <property type="project" value="UniProtKB-SubCell"/>
</dbReference>
<dbReference type="AlphaFoldDB" id="W6TG75"/>
<proteinExistence type="predicted"/>
<evidence type="ECO:0000313" key="9">
    <source>
        <dbReference type="EMBL" id="ETZ17338.1"/>
    </source>
</evidence>